<dbReference type="Proteomes" id="UP001303236">
    <property type="component" value="Chromosome"/>
</dbReference>
<name>A0ABY9W169_9ACTN</name>
<gene>
    <name evidence="3" type="ORF">RI138_21640</name>
</gene>
<evidence type="ECO:0000313" key="4">
    <source>
        <dbReference type="Proteomes" id="UP001303236"/>
    </source>
</evidence>
<dbReference type="PANTHER" id="PTHR38432:SF1">
    <property type="entry name" value="TELA-LIKE PROTEIN SAOUHSC_01408"/>
    <property type="match status" value="1"/>
</dbReference>
<dbReference type="EMBL" id="CP134500">
    <property type="protein sequence ID" value="WNF29219.1"/>
    <property type="molecule type" value="Genomic_DNA"/>
</dbReference>
<proteinExistence type="inferred from homology"/>
<reference evidence="3 4" key="1">
    <citation type="submission" date="2023-09" db="EMBL/GenBank/DDBJ databases">
        <title>Genome completion map analysis of the actinomycetes C11-1.</title>
        <authorList>
            <person name="Qin P."/>
            <person name="Guan P."/>
        </authorList>
    </citation>
    <scope>NUCLEOTIDE SEQUENCE [LARGE SCALE GENOMIC DNA]</scope>
    <source>
        <strain evidence="3 4">C11-1</strain>
    </source>
</reference>
<feature type="region of interest" description="Disordered" evidence="2">
    <location>
        <begin position="1"/>
        <end position="25"/>
    </location>
</feature>
<accession>A0ABY9W169</accession>
<evidence type="ECO:0000256" key="1">
    <source>
        <dbReference type="ARBA" id="ARBA00005541"/>
    </source>
</evidence>
<dbReference type="InterPro" id="IPR008863">
    <property type="entry name" value="Toxic_anion-R_TelA"/>
</dbReference>
<organism evidence="3 4">
    <name type="scientific">Streptomyces durocortorensis</name>
    <dbReference type="NCBI Taxonomy" id="2811104"/>
    <lineage>
        <taxon>Bacteria</taxon>
        <taxon>Bacillati</taxon>
        <taxon>Actinomycetota</taxon>
        <taxon>Actinomycetes</taxon>
        <taxon>Kitasatosporales</taxon>
        <taxon>Streptomycetaceae</taxon>
        <taxon>Streptomyces</taxon>
    </lineage>
</organism>
<dbReference type="Pfam" id="PF05816">
    <property type="entry name" value="TelA"/>
    <property type="match status" value="1"/>
</dbReference>
<keyword evidence="4" id="KW-1185">Reference proteome</keyword>
<comment type="similarity">
    <text evidence="1">Belongs to the TelA family.</text>
</comment>
<evidence type="ECO:0000256" key="2">
    <source>
        <dbReference type="SAM" id="MobiDB-lite"/>
    </source>
</evidence>
<protein>
    <submittedName>
        <fullName evidence="3">Toxic anion resistance protein</fullName>
    </submittedName>
</protein>
<evidence type="ECO:0000313" key="3">
    <source>
        <dbReference type="EMBL" id="WNF29219.1"/>
    </source>
</evidence>
<dbReference type="PANTHER" id="PTHR38432">
    <property type="entry name" value="TELA-LIKE PROTEIN SAOUHSC_01408"/>
    <property type="match status" value="1"/>
</dbReference>
<sequence length="406" mass="43977">MPQDAGPPDPRLPYDPPTTPLVLTPPEPVAAVRPEQAAGLVPVDEAVREEMVRRAEEYVGSLTGLDSRSPEFTARVGEIAALGQGDIRGAAQQSNRMLDRTVRSLASGEGDAPARVGASLVELRRTVEDLDPRDAPGRGPRRLLSRLPGGNRLRDHVAKYASARGTLDRIVGSLRSGQDELRRDNAALHTERTRLWDTMGKLQEYAVLTEALDGVVERRVAEAEAAGEPVRADALRADVLFPVRQKHQDLLTQIAVCAQGYLAMDVVRRNNDELIKGVDRAATTTLSALRIAVMLSSALENQRRVTEQVRVLRSTTEELIRGNAEMLATQSGEIQRLAADPAVGVETLRTAFGQIYSTLDAIDTYRARATGAMAATVEALTSELQEAGARLDRSRTTDATLEGGRS</sequence>